<dbReference type="PROSITE" id="PS50158">
    <property type="entry name" value="ZF_CCHC"/>
    <property type="match status" value="1"/>
</dbReference>
<feature type="domain" description="Reverse transcriptase" evidence="4">
    <location>
        <begin position="987"/>
        <end position="1265"/>
    </location>
</feature>
<feature type="region of interest" description="Disordered" evidence="2">
    <location>
        <begin position="166"/>
        <end position="186"/>
    </location>
</feature>
<feature type="domain" description="CCHC-type" evidence="3">
    <location>
        <begin position="405"/>
        <end position="421"/>
    </location>
</feature>
<evidence type="ECO:0000259" key="4">
    <source>
        <dbReference type="PROSITE" id="PS50878"/>
    </source>
</evidence>
<dbReference type="CDD" id="cd01650">
    <property type="entry name" value="RT_nLTR_like"/>
    <property type="match status" value="1"/>
</dbReference>
<evidence type="ECO:0000256" key="2">
    <source>
        <dbReference type="SAM" id="MobiDB-lite"/>
    </source>
</evidence>
<evidence type="ECO:0000313" key="5">
    <source>
        <dbReference type="EMBL" id="KAG7585770.1"/>
    </source>
</evidence>
<protein>
    <submittedName>
        <fullName evidence="5">Reverse transcriptase zinc-binding domain</fullName>
    </submittedName>
</protein>
<dbReference type="InterPro" id="IPR001878">
    <property type="entry name" value="Znf_CCHC"/>
</dbReference>
<dbReference type="GO" id="GO:0008270">
    <property type="term" value="F:zinc ion binding"/>
    <property type="evidence" value="ECO:0007669"/>
    <property type="project" value="UniProtKB-KW"/>
</dbReference>
<dbReference type="Proteomes" id="UP000694240">
    <property type="component" value="Chromosome 7"/>
</dbReference>
<keyword evidence="5" id="KW-0808">Transferase</keyword>
<feature type="region of interest" description="Disordered" evidence="2">
    <location>
        <begin position="33"/>
        <end position="64"/>
    </location>
</feature>
<dbReference type="PROSITE" id="PS50878">
    <property type="entry name" value="RT_POL"/>
    <property type="match status" value="1"/>
</dbReference>
<name>A0A8T2BH37_9BRAS</name>
<feature type="compositionally biased region" description="Low complexity" evidence="2">
    <location>
        <begin position="166"/>
        <end position="180"/>
    </location>
</feature>
<dbReference type="PANTHER" id="PTHR33116">
    <property type="entry name" value="REVERSE TRANSCRIPTASE ZINC-BINDING DOMAIN-CONTAINING PROTEIN-RELATED-RELATED"/>
    <property type="match status" value="1"/>
</dbReference>
<dbReference type="InterPro" id="IPR000477">
    <property type="entry name" value="RT_dom"/>
</dbReference>
<dbReference type="PANTHER" id="PTHR33116:SF80">
    <property type="entry name" value="REVERSE TRANSCRIPTASE ZINC-BINDING DOMAIN-CONTAINING PROTEIN"/>
    <property type="match status" value="1"/>
</dbReference>
<dbReference type="InterPro" id="IPR026960">
    <property type="entry name" value="RVT-Znf"/>
</dbReference>
<organism evidence="5 6">
    <name type="scientific">Arabidopsis thaliana x Arabidopsis arenosa</name>
    <dbReference type="NCBI Taxonomy" id="1240361"/>
    <lineage>
        <taxon>Eukaryota</taxon>
        <taxon>Viridiplantae</taxon>
        <taxon>Streptophyta</taxon>
        <taxon>Embryophyta</taxon>
        <taxon>Tracheophyta</taxon>
        <taxon>Spermatophyta</taxon>
        <taxon>Magnoliopsida</taxon>
        <taxon>eudicotyledons</taxon>
        <taxon>Gunneridae</taxon>
        <taxon>Pentapetalae</taxon>
        <taxon>rosids</taxon>
        <taxon>malvids</taxon>
        <taxon>Brassicales</taxon>
        <taxon>Brassicaceae</taxon>
        <taxon>Camelineae</taxon>
        <taxon>Arabidopsis</taxon>
    </lineage>
</organism>
<dbReference type="Pfam" id="PF00078">
    <property type="entry name" value="RVT_1"/>
    <property type="match status" value="1"/>
</dbReference>
<feature type="compositionally biased region" description="Basic residues" evidence="2">
    <location>
        <begin position="479"/>
        <end position="491"/>
    </location>
</feature>
<evidence type="ECO:0000313" key="6">
    <source>
        <dbReference type="Proteomes" id="UP000694240"/>
    </source>
</evidence>
<keyword evidence="1" id="KW-0862">Zinc</keyword>
<dbReference type="GO" id="GO:0003964">
    <property type="term" value="F:RNA-directed DNA polymerase activity"/>
    <property type="evidence" value="ECO:0007669"/>
    <property type="project" value="UniProtKB-KW"/>
</dbReference>
<dbReference type="InterPro" id="IPR025558">
    <property type="entry name" value="DUF4283"/>
</dbReference>
<evidence type="ECO:0000259" key="3">
    <source>
        <dbReference type="PROSITE" id="PS50158"/>
    </source>
</evidence>
<sequence>MTKRKKKKPSCPPALRPSSKFGRVLACASGSSPLVELGPIFNPSSSLHRDSPSMDSSQPSVVLGSQSLVTGSSSVEDLPRSVTITLPSKDSVEAKSSTSKLPEVKMAASSMVGPVCEISSTVTNPVLPIDSAMMTVCETSSAVKNADLPVTSSSAPVCEISSTVSNPTLPVSSSNPSNPSYAEATKSSQPDSLWASKFKASLRNLKQMDLPTFLDDGTPVVVAPSSVLLKAATMWKGHLVAHFHGLCPTSKRIFTDLNPIWGRFGNITVRMFSETAALIFIPSLNTRQWVLDVGFWHAGNCSCTVYPWSPDGPLELEELQTAPTWAVLRNVPPQLYSLEGISVIASGIGEPLHTEKSRLDPVNIGITKVKVVIKLDSPLPDTVVVKDIQGNSARVAVEYPRPPPKCLNCGRYGHLLSRCPKPLMKKLPFKSDKPSGSKVVLLPEGASTPSLPVVASGAYSQGILMSLPPSSTSGASTSKARRKRSRSKRRASSTPPRIGSAEEIGSRKRVEEDQTDGGQVESGKVWVKKPLKNQRGPIPAIQDSKKDRLSILSVPFTPDSSRIQSTIAPQVGEPDVDNRPEQMILCSIRLPGTSLSFAAAFVYGLNTDLERRLLWEEISSIAVTSPLCFTPWILLGDYNQIAATTEHYSVNHSSFSLRGMEDFQECMRDNDLADIPSRGVFFTWSNHQLDNPIIRKLDRAVGNGEWFNLFPTATAVFEPPGDSDHSPCIITLSNLPERSKKSFKYFSFLATHPTFLSCITSAWDKETLVGSKMFLLGEHLNEAKKACRSLNRQGFSNLQQRTSDALSSLEDIQSQLLSIPSDSLFRQEHVARKKWDFFASALESFFRQKSRIRWLKDGDANTRFFHRAVLAHHAKNLIKYLRGDDDSRVENVGQLKDMIVSYYTHLLGSESQSTSPFSVDTIRAIHPFRCDDTLSAKLSAIPTVEEITLSVFSMPKNKAPGPDGFPVEFYWDTWSVVKDSLISAVQEFFLTGHLLKKFNTTAIILIPKDTGADRLANFRPVACCNTIYKIITRIISNRLKLFISEAVQGNQVGFIKGRLLCENVLLASELVEGFHLEGEVTRGCLQIDLTKAYDNVNWEFLINILLAMNLPSIFINWIRICISTPSYSVAFNGELIGFFQGKKGIRQGDPMSSHLFVLIMDILAKFLDKGAIDSIFQLHPKCSAPMITHLSFADDVLVFFDGSDDSTAGILRILDDFKVGSGLGINRQKTALLIDGGDFNHLQALSERNGVSHGSLPVRYLGVPLMAKKMTKHDYQPLLDRLNFKFSSWTVRHLSFAGRLQLLKSVIFSTINFWISIFILPNQCLLKIEQMCNAFLWKGAPNSARGAKIAWDVVCSSKECGGLGLKRLASWNSVMALKLIWMLFSKAGSLWVSWVRINLIGHRNFWTLNPSYSGSWIWKKLCKLRVLARPFVVCEIGTGQTASFWQDNWTGLGPLIEITGPTGPQVVGLPLNSLVRDALRGRGWWLSSSRSRNHIITLLKDSLPNPESMIDSLHDDLYLWKPDHHAPSTIFSTANTWNALNPIGVPVTWHKSVWFKDHIPKHAFICWVVAWNRLHTRDRLRSWGLSISPSCVLCNSSLESRDHLFFDCGFSVQVWRYFTTKANLNPPTPFMACLSWVKSASRDKNIALIIKLIFQASIYLIWKERNLRIHTSSSTTPIVTIRAIKLLLRARLDPLSRRQRNASPGP</sequence>
<keyword evidence="6" id="KW-1185">Reference proteome</keyword>
<keyword evidence="5" id="KW-0695">RNA-directed DNA polymerase</keyword>
<keyword evidence="5" id="KW-0548">Nucleotidyltransferase</keyword>
<comment type="caution">
    <text evidence="5">The sequence shown here is derived from an EMBL/GenBank/DDBJ whole genome shotgun (WGS) entry which is preliminary data.</text>
</comment>
<accession>A0A8T2BH37</accession>
<dbReference type="GO" id="GO:0003676">
    <property type="term" value="F:nucleic acid binding"/>
    <property type="evidence" value="ECO:0007669"/>
    <property type="project" value="InterPro"/>
</dbReference>
<keyword evidence="1" id="KW-0479">Metal-binding</keyword>
<feature type="region of interest" description="Disordered" evidence="2">
    <location>
        <begin position="465"/>
        <end position="529"/>
    </location>
</feature>
<keyword evidence="1" id="KW-0863">Zinc-finger</keyword>
<dbReference type="Pfam" id="PF14111">
    <property type="entry name" value="DUF4283"/>
    <property type="match status" value="1"/>
</dbReference>
<evidence type="ECO:0000256" key="1">
    <source>
        <dbReference type="PROSITE-ProRule" id="PRU00047"/>
    </source>
</evidence>
<reference evidence="5 6" key="1">
    <citation type="submission" date="2020-12" db="EMBL/GenBank/DDBJ databases">
        <title>Concerted genomic and epigenomic changes stabilize Arabidopsis allopolyploids.</title>
        <authorList>
            <person name="Chen Z."/>
        </authorList>
    </citation>
    <scope>NUCLEOTIDE SEQUENCE [LARGE SCALE GENOMIC DNA]</scope>
    <source>
        <strain evidence="5">Allo738</strain>
        <tissue evidence="5">Leaf</tissue>
    </source>
</reference>
<gene>
    <name evidence="5" type="ORF">ISN45_Aa02g011180</name>
</gene>
<proteinExistence type="predicted"/>
<dbReference type="EMBL" id="JAEFBK010000007">
    <property type="protein sequence ID" value="KAG7585770.1"/>
    <property type="molecule type" value="Genomic_DNA"/>
</dbReference>
<dbReference type="Pfam" id="PF13966">
    <property type="entry name" value="zf-RVT"/>
    <property type="match status" value="1"/>
</dbReference>
<feature type="compositionally biased region" description="Polar residues" evidence="2">
    <location>
        <begin position="53"/>
        <end position="64"/>
    </location>
</feature>